<reference evidence="3 4" key="1">
    <citation type="journal article" date="2015" name="Microbiome">
        <title>Genomic resolution of linkages in carbon, nitrogen, and sulfur cycling among widespread estuary sediment bacteria.</title>
        <authorList>
            <person name="Baker B.J."/>
            <person name="Lazar C.S."/>
            <person name="Teske A.P."/>
            <person name="Dick G.J."/>
        </authorList>
    </citation>
    <scope>NUCLEOTIDE SEQUENCE [LARGE SCALE GENOMIC DNA]</scope>
    <source>
        <strain evidence="3">DG_54_3</strain>
    </source>
</reference>
<protein>
    <recommendedName>
        <fullName evidence="2">Glycosyltransferase 2-like domain-containing protein</fullName>
    </recommendedName>
</protein>
<gene>
    <name evidence="3" type="ORF">AMJ44_07045</name>
</gene>
<dbReference type="PATRIC" id="fig|1703775.3.peg.2704"/>
<accession>A0A0S7XZL6</accession>
<dbReference type="Proteomes" id="UP000051861">
    <property type="component" value="Unassembled WGS sequence"/>
</dbReference>
<dbReference type="InterPro" id="IPR029044">
    <property type="entry name" value="Nucleotide-diphossugar_trans"/>
</dbReference>
<feature type="domain" description="Glycosyltransferase 2-like" evidence="2">
    <location>
        <begin position="3"/>
        <end position="136"/>
    </location>
</feature>
<dbReference type="EMBL" id="LIZX01000060">
    <property type="protein sequence ID" value="KPJ67938.1"/>
    <property type="molecule type" value="Genomic_DNA"/>
</dbReference>
<dbReference type="PANTHER" id="PTHR43179">
    <property type="entry name" value="RHAMNOSYLTRANSFERASE WBBL"/>
    <property type="match status" value="1"/>
</dbReference>
<dbReference type="CDD" id="cd04186">
    <property type="entry name" value="GT_2_like_c"/>
    <property type="match status" value="1"/>
</dbReference>
<dbReference type="Pfam" id="PF00535">
    <property type="entry name" value="Glycos_transf_2"/>
    <property type="match status" value="1"/>
</dbReference>
<dbReference type="SUPFAM" id="SSF53448">
    <property type="entry name" value="Nucleotide-diphospho-sugar transferases"/>
    <property type="match status" value="1"/>
</dbReference>
<keyword evidence="1" id="KW-0812">Transmembrane</keyword>
<keyword evidence="1" id="KW-1133">Transmembrane helix</keyword>
<evidence type="ECO:0000259" key="2">
    <source>
        <dbReference type="Pfam" id="PF00535"/>
    </source>
</evidence>
<proteinExistence type="predicted"/>
<sequence length="304" mass="35002">MLSIIIVNYNTKKLLYQCLFALYAREYPFRIETILVNNGSHDGSGAMVRNGFPEVTLIETKENVGFARANNMALEIARGEYILLLNSDTKVLADALPKLVTFLDKHTDVAVVSGRLVYPDFSDQGVARTFPTPFNALFGRTTLLNRLLPNNRYSRKYLVSHVKKSDKPFEVDWVSGACLMVRNKVIQEVGLLDERFFMYWEDADLCFRIKQKGWKVFCVPEAKVIHYEGKSTRRKSSSRLIIEFHRSVYRYYRKHYIRSPFDLMNAIAVFGLFFRTLVLLGINIIRPKDREDESKSALASSADI</sequence>
<organism evidence="3 4">
    <name type="scientific">candidate division WOR-1 bacterium DG_54_3</name>
    <dbReference type="NCBI Taxonomy" id="1703775"/>
    <lineage>
        <taxon>Bacteria</taxon>
        <taxon>Bacillati</taxon>
        <taxon>Saganbacteria</taxon>
    </lineage>
</organism>
<keyword evidence="1" id="KW-0472">Membrane</keyword>
<evidence type="ECO:0000256" key="1">
    <source>
        <dbReference type="SAM" id="Phobius"/>
    </source>
</evidence>
<dbReference type="Gene3D" id="3.90.550.10">
    <property type="entry name" value="Spore Coat Polysaccharide Biosynthesis Protein SpsA, Chain A"/>
    <property type="match status" value="1"/>
</dbReference>
<dbReference type="InterPro" id="IPR001173">
    <property type="entry name" value="Glyco_trans_2-like"/>
</dbReference>
<evidence type="ECO:0000313" key="4">
    <source>
        <dbReference type="Proteomes" id="UP000051861"/>
    </source>
</evidence>
<evidence type="ECO:0000313" key="3">
    <source>
        <dbReference type="EMBL" id="KPJ67938.1"/>
    </source>
</evidence>
<name>A0A0S7XZL6_UNCSA</name>
<dbReference type="PANTHER" id="PTHR43179:SF7">
    <property type="entry name" value="RHAMNOSYLTRANSFERASE WBBL"/>
    <property type="match status" value="1"/>
</dbReference>
<comment type="caution">
    <text evidence="3">The sequence shown here is derived from an EMBL/GenBank/DDBJ whole genome shotgun (WGS) entry which is preliminary data.</text>
</comment>
<dbReference type="AlphaFoldDB" id="A0A0S7XZL6"/>
<feature type="transmembrane region" description="Helical" evidence="1">
    <location>
        <begin position="263"/>
        <end position="285"/>
    </location>
</feature>